<dbReference type="Proteomes" id="UP000234579">
    <property type="component" value="Unassembled WGS sequence"/>
</dbReference>
<dbReference type="PROSITE" id="PS00324">
    <property type="entry name" value="ASPARTOKINASE"/>
    <property type="match status" value="1"/>
</dbReference>
<evidence type="ECO:0000256" key="3">
    <source>
        <dbReference type="ARBA" id="ARBA00022679"/>
    </source>
</evidence>
<dbReference type="InterPro" id="IPR036393">
    <property type="entry name" value="AceGlu_kinase-like_sf"/>
</dbReference>
<dbReference type="Pfam" id="PF00696">
    <property type="entry name" value="AA_kinase"/>
    <property type="match status" value="1"/>
</dbReference>
<keyword evidence="6" id="KW-0067">ATP-binding</keyword>
<dbReference type="GO" id="GO:0004072">
    <property type="term" value="F:aspartate kinase activity"/>
    <property type="evidence" value="ECO:0007669"/>
    <property type="project" value="UniProtKB-EC"/>
</dbReference>
<evidence type="ECO:0000256" key="1">
    <source>
        <dbReference type="ARBA" id="ARBA00010122"/>
    </source>
</evidence>
<dbReference type="GO" id="GO:0005829">
    <property type="term" value="C:cytosol"/>
    <property type="evidence" value="ECO:0007669"/>
    <property type="project" value="TreeGrafter"/>
</dbReference>
<evidence type="ECO:0000313" key="9">
    <source>
        <dbReference type="EMBL" id="PLA75679.1"/>
    </source>
</evidence>
<dbReference type="SUPFAM" id="SSF53633">
    <property type="entry name" value="Carbamate kinase-like"/>
    <property type="match status" value="1"/>
</dbReference>
<dbReference type="InterPro" id="IPR001048">
    <property type="entry name" value="Asp/Glu/Uridylate_kinase"/>
</dbReference>
<dbReference type="Gene3D" id="3.40.1160.10">
    <property type="entry name" value="Acetylglutamate kinase-like"/>
    <property type="match status" value="1"/>
</dbReference>
<reference evidence="10" key="1">
    <citation type="submission" date="2017-12" db="EMBL/GenBank/DDBJ databases">
        <authorList>
            <person name="Christensen H."/>
        </authorList>
    </citation>
    <scope>NUCLEOTIDE SEQUENCE [LARGE SCALE GENOMIC DNA]</scope>
    <source>
        <strain evidence="10">268A</strain>
    </source>
</reference>
<keyword evidence="3 9" id="KW-0808">Transferase</keyword>
<comment type="similarity">
    <text evidence="1">Belongs to the aspartokinase family.</text>
</comment>
<dbReference type="GO" id="GO:0009090">
    <property type="term" value="P:homoserine biosynthetic process"/>
    <property type="evidence" value="ECO:0007669"/>
    <property type="project" value="TreeGrafter"/>
</dbReference>
<dbReference type="AlphaFoldDB" id="A0A2I2A8G4"/>
<name>A0A2I2A8G4_9LACO</name>
<evidence type="ECO:0000256" key="7">
    <source>
        <dbReference type="ARBA" id="ARBA00047872"/>
    </source>
</evidence>
<gene>
    <name evidence="9" type="ORF">CYR79_10105</name>
</gene>
<evidence type="ECO:0000256" key="6">
    <source>
        <dbReference type="ARBA" id="ARBA00022840"/>
    </source>
</evidence>
<organism evidence="9 10">
    <name type="scientific">Ligilactobacillus agilis</name>
    <dbReference type="NCBI Taxonomy" id="1601"/>
    <lineage>
        <taxon>Bacteria</taxon>
        <taxon>Bacillati</taxon>
        <taxon>Bacillota</taxon>
        <taxon>Bacilli</taxon>
        <taxon>Lactobacillales</taxon>
        <taxon>Lactobacillaceae</taxon>
        <taxon>Ligilactobacillus</taxon>
    </lineage>
</organism>
<evidence type="ECO:0000313" key="10">
    <source>
        <dbReference type="Proteomes" id="UP000234579"/>
    </source>
</evidence>
<dbReference type="PANTHER" id="PTHR21499">
    <property type="entry name" value="ASPARTATE KINASE"/>
    <property type="match status" value="1"/>
</dbReference>
<dbReference type="GO" id="GO:0005524">
    <property type="term" value="F:ATP binding"/>
    <property type="evidence" value="ECO:0007669"/>
    <property type="project" value="UniProtKB-KW"/>
</dbReference>
<comment type="catalytic activity">
    <reaction evidence="7">
        <text>L-aspartate + ATP = 4-phospho-L-aspartate + ADP</text>
        <dbReference type="Rhea" id="RHEA:23776"/>
        <dbReference type="ChEBI" id="CHEBI:29991"/>
        <dbReference type="ChEBI" id="CHEBI:30616"/>
        <dbReference type="ChEBI" id="CHEBI:57535"/>
        <dbReference type="ChEBI" id="CHEBI:456216"/>
        <dbReference type="EC" id="2.7.2.4"/>
    </reaction>
</comment>
<proteinExistence type="inferred from homology"/>
<dbReference type="InterPro" id="IPR018042">
    <property type="entry name" value="Aspartate_kinase_CS"/>
</dbReference>
<protein>
    <recommendedName>
        <fullName evidence="2">aspartate kinase</fullName>
        <ecNumber evidence="2">2.7.2.4</ecNumber>
    </recommendedName>
</protein>
<evidence type="ECO:0000256" key="5">
    <source>
        <dbReference type="ARBA" id="ARBA00022777"/>
    </source>
</evidence>
<dbReference type="GO" id="GO:0009089">
    <property type="term" value="P:lysine biosynthetic process via diaminopimelate"/>
    <property type="evidence" value="ECO:0007669"/>
    <property type="project" value="TreeGrafter"/>
</dbReference>
<feature type="domain" description="Aspartate/glutamate/uridylate kinase" evidence="8">
    <location>
        <begin position="2"/>
        <end position="114"/>
    </location>
</feature>
<dbReference type="EMBL" id="PKGI01000055">
    <property type="protein sequence ID" value="PLA75679.1"/>
    <property type="molecule type" value="Genomic_DNA"/>
</dbReference>
<keyword evidence="5 9" id="KW-0418">Kinase</keyword>
<dbReference type="PANTHER" id="PTHR21499:SF3">
    <property type="entry name" value="ASPARTOKINASE"/>
    <property type="match status" value="1"/>
</dbReference>
<evidence type="ECO:0000259" key="8">
    <source>
        <dbReference type="Pfam" id="PF00696"/>
    </source>
</evidence>
<accession>A0A2I2A8G4</accession>
<comment type="caution">
    <text evidence="9">The sequence shown here is derived from an EMBL/GenBank/DDBJ whole genome shotgun (WGS) entry which is preliminary data.</text>
</comment>
<keyword evidence="4" id="KW-0547">Nucleotide-binding</keyword>
<sequence>MKVIVDKFGGTSVQDEEARKKAMVHVAHAVSEGYKVAVVVSAIGRNGAPYATDSLLNLVGGEKTALNGRELDMLVSVGEVISTAVFTQMLKQNGYKATALTGPDAGFRTNNDYQNAKVIDVQT</sequence>
<feature type="non-terminal residue" evidence="9">
    <location>
        <position position="123"/>
    </location>
</feature>
<dbReference type="EC" id="2.7.2.4" evidence="2"/>
<evidence type="ECO:0000256" key="4">
    <source>
        <dbReference type="ARBA" id="ARBA00022741"/>
    </source>
</evidence>
<evidence type="ECO:0000256" key="2">
    <source>
        <dbReference type="ARBA" id="ARBA00013059"/>
    </source>
</evidence>